<reference evidence="1 2" key="1">
    <citation type="journal article" date="2018" name="Sci. Rep.">
        <title>Genomic signatures of local adaptation to the degree of environmental predictability in rotifers.</title>
        <authorList>
            <person name="Franch-Gras L."/>
            <person name="Hahn C."/>
            <person name="Garcia-Roger E.M."/>
            <person name="Carmona M.J."/>
            <person name="Serra M."/>
            <person name="Gomez A."/>
        </authorList>
    </citation>
    <scope>NUCLEOTIDE SEQUENCE [LARGE SCALE GENOMIC DNA]</scope>
    <source>
        <strain evidence="1">HYR1</strain>
    </source>
</reference>
<dbReference type="AlphaFoldDB" id="A0A3M7S4H7"/>
<comment type="caution">
    <text evidence="1">The sequence shown here is derived from an EMBL/GenBank/DDBJ whole genome shotgun (WGS) entry which is preliminary data.</text>
</comment>
<evidence type="ECO:0000313" key="2">
    <source>
        <dbReference type="Proteomes" id="UP000276133"/>
    </source>
</evidence>
<dbReference type="Proteomes" id="UP000276133">
    <property type="component" value="Unassembled WGS sequence"/>
</dbReference>
<proteinExistence type="predicted"/>
<protein>
    <submittedName>
        <fullName evidence="1">Uncharacterized protein</fullName>
    </submittedName>
</protein>
<accession>A0A3M7S4H7</accession>
<sequence length="113" mass="13672">MNRQMKLMINDKIVCYRHYLDNSIYFLFYKLNKIRTCFLNEFLISFLEPAFNYLVFSNQEMSKRHKTLIFKNGIIFLSLKVENFYWIKNISQTMKQDAPNNVASKYKFLISAE</sequence>
<evidence type="ECO:0000313" key="1">
    <source>
        <dbReference type="EMBL" id="RNA30724.1"/>
    </source>
</evidence>
<name>A0A3M7S4H7_BRAPC</name>
<gene>
    <name evidence="1" type="ORF">BpHYR1_031630</name>
</gene>
<keyword evidence="2" id="KW-1185">Reference proteome</keyword>
<organism evidence="1 2">
    <name type="scientific">Brachionus plicatilis</name>
    <name type="common">Marine rotifer</name>
    <name type="synonym">Brachionus muelleri</name>
    <dbReference type="NCBI Taxonomy" id="10195"/>
    <lineage>
        <taxon>Eukaryota</taxon>
        <taxon>Metazoa</taxon>
        <taxon>Spiralia</taxon>
        <taxon>Gnathifera</taxon>
        <taxon>Rotifera</taxon>
        <taxon>Eurotatoria</taxon>
        <taxon>Monogononta</taxon>
        <taxon>Pseudotrocha</taxon>
        <taxon>Ploima</taxon>
        <taxon>Brachionidae</taxon>
        <taxon>Brachionus</taxon>
    </lineage>
</organism>
<dbReference type="EMBL" id="REGN01002049">
    <property type="protein sequence ID" value="RNA30724.1"/>
    <property type="molecule type" value="Genomic_DNA"/>
</dbReference>